<dbReference type="Proteomes" id="UP000736787">
    <property type="component" value="Unassembled WGS sequence"/>
</dbReference>
<dbReference type="InterPro" id="IPR012337">
    <property type="entry name" value="RNaseH-like_sf"/>
</dbReference>
<dbReference type="SUPFAM" id="SSF53098">
    <property type="entry name" value="Ribonuclease H-like"/>
    <property type="match status" value="2"/>
</dbReference>
<proteinExistence type="predicted"/>
<dbReference type="EMBL" id="RCMK01001158">
    <property type="protein sequence ID" value="KAG2900508.1"/>
    <property type="molecule type" value="Genomic_DNA"/>
</dbReference>
<dbReference type="VEuPathDB" id="FungiDB:PC110_g21944"/>
<dbReference type="PANTHER" id="PTHR40866:SF1">
    <property type="entry name" value="BED-TYPE DOMAIN-CONTAINING PROTEIN"/>
    <property type="match status" value="1"/>
</dbReference>
<organism evidence="2 3">
    <name type="scientific">Phytophthora cactorum</name>
    <dbReference type="NCBI Taxonomy" id="29920"/>
    <lineage>
        <taxon>Eukaryota</taxon>
        <taxon>Sar</taxon>
        <taxon>Stramenopiles</taxon>
        <taxon>Oomycota</taxon>
        <taxon>Peronosporomycetes</taxon>
        <taxon>Peronosporales</taxon>
        <taxon>Peronosporaceae</taxon>
        <taxon>Phytophthora</taxon>
    </lineage>
</organism>
<dbReference type="PANTHER" id="PTHR40866">
    <property type="entry name" value="BED-TYPE DOMAIN-CONTAINING PROTEIN"/>
    <property type="match status" value="1"/>
</dbReference>
<dbReference type="EMBL" id="RCMI01000992">
    <property type="protein sequence ID" value="KAG2892648.1"/>
    <property type="molecule type" value="Genomic_DNA"/>
</dbReference>
<evidence type="ECO:0000313" key="2">
    <source>
        <dbReference type="EMBL" id="KAG2900508.1"/>
    </source>
</evidence>
<evidence type="ECO:0000313" key="3">
    <source>
        <dbReference type="Proteomes" id="UP000736787"/>
    </source>
</evidence>
<gene>
    <name evidence="1" type="ORF">PC115_g18732</name>
    <name evidence="2" type="ORF">PC117_g21967</name>
</gene>
<dbReference type="AlphaFoldDB" id="A0A8T1BF33"/>
<sequence>MLILDFDKYYVQLPRYLKLLLHRLWRRSVLLQAVRRGSQADAWNGLHHLAAKHPGYTETYDESQQTHWQSLEAHGFVDQRTMEIFKWMEWIVARNHALSEEEDPLTRSLAAVKPISSKTLMRYMRHVAVKVGARIAVDMNGQFGLMFDGWTSGTTHFVAIYGIFTKDGILSQVLLSISPAEYGQSAEAYLEMIDAVLVLYSKDSAMIVFIVADNCATNQAIATRLGVPLIGCASHRFNLAVCRYLEDYKSLIDQVQTLCIQLRYPNNAAEIARHTHYKSLKSNATRWSSTYQMLARYVKIRDAINMVAAVEDLLPRPSIHRQVVQLANKLEALDSVCVKRQSEERRLADVRLLFDAVMAKYPATSHHLSASARIVHSPVFESAVVKLLSDRALTAEEEESVARFAVTDSTSNEAPRRVDFATETMCQAKRPRHSSGINYIDILRMIPPTSNRCERPFSQCKLVLSPLRSSLLPANFEMLVFLRANRELWNFTTLLGYDDTNAQVAE</sequence>
<reference evidence="2" key="1">
    <citation type="submission" date="2018-10" db="EMBL/GenBank/DDBJ databases">
        <title>Effector identification in a new, highly contiguous assembly of the strawberry crown rot pathogen Phytophthora cactorum.</title>
        <authorList>
            <person name="Armitage A.D."/>
            <person name="Nellist C.F."/>
            <person name="Bates H."/>
            <person name="Vickerstaff R.J."/>
            <person name="Harrison R.J."/>
        </authorList>
    </citation>
    <scope>NUCLEOTIDE SEQUENCE</scope>
    <source>
        <strain evidence="1">4032</strain>
        <strain evidence="2">4040</strain>
    </source>
</reference>
<protein>
    <submittedName>
        <fullName evidence="2">Uncharacterized protein</fullName>
    </submittedName>
</protein>
<evidence type="ECO:0000313" key="1">
    <source>
        <dbReference type="EMBL" id="KAG2892648.1"/>
    </source>
</evidence>
<comment type="caution">
    <text evidence="2">The sequence shown here is derived from an EMBL/GenBank/DDBJ whole genome shotgun (WGS) entry which is preliminary data.</text>
</comment>
<dbReference type="Proteomes" id="UP000774804">
    <property type="component" value="Unassembled WGS sequence"/>
</dbReference>
<accession>A0A8T1BF33</accession>
<name>A0A8T1BF33_9STRA</name>